<proteinExistence type="predicted"/>
<feature type="non-terminal residue" evidence="1">
    <location>
        <position position="143"/>
    </location>
</feature>
<dbReference type="Pfam" id="PF02348">
    <property type="entry name" value="CTP_transf_3"/>
    <property type="match status" value="1"/>
</dbReference>
<protein>
    <recommendedName>
        <fullName evidence="2">MobA-like NTP transferase domain-containing protein</fullName>
    </recommendedName>
</protein>
<evidence type="ECO:0008006" key="2">
    <source>
        <dbReference type="Google" id="ProtNLM"/>
    </source>
</evidence>
<gene>
    <name evidence="1" type="ORF">METZ01_LOCUS422224</name>
</gene>
<dbReference type="PANTHER" id="PTHR21485:SF3">
    <property type="entry name" value="N-ACYLNEURAMINATE CYTIDYLYLTRANSFERASE"/>
    <property type="match status" value="1"/>
</dbReference>
<sequence length="143" mass="15823">MIKSYKNSICLIAARGGSKGVKNKNIRLLGRKPLIAYAIETALASHVFEHVIVSTEDRKIAKIAKEFGAEVPFQRPNYLATDSASMSDVIVHAILKLRTLDYSFNTLVNIDCTVPFINSKDIQGALSLFNKTSCDLVCSVYRQ</sequence>
<organism evidence="1">
    <name type="scientific">marine metagenome</name>
    <dbReference type="NCBI Taxonomy" id="408172"/>
    <lineage>
        <taxon>unclassified sequences</taxon>
        <taxon>metagenomes</taxon>
        <taxon>ecological metagenomes</taxon>
    </lineage>
</organism>
<dbReference type="GO" id="GO:0008781">
    <property type="term" value="F:N-acylneuraminate cytidylyltransferase activity"/>
    <property type="evidence" value="ECO:0007669"/>
    <property type="project" value="TreeGrafter"/>
</dbReference>
<dbReference type="PANTHER" id="PTHR21485">
    <property type="entry name" value="HAD SUPERFAMILY MEMBERS CMAS AND KDSC"/>
    <property type="match status" value="1"/>
</dbReference>
<dbReference type="InterPro" id="IPR003329">
    <property type="entry name" value="Cytidylyl_trans"/>
</dbReference>
<name>A0A382XEX9_9ZZZZ</name>
<reference evidence="1" key="1">
    <citation type="submission" date="2018-05" db="EMBL/GenBank/DDBJ databases">
        <authorList>
            <person name="Lanie J.A."/>
            <person name="Ng W.-L."/>
            <person name="Kazmierczak K.M."/>
            <person name="Andrzejewski T.M."/>
            <person name="Davidsen T.M."/>
            <person name="Wayne K.J."/>
            <person name="Tettelin H."/>
            <person name="Glass J.I."/>
            <person name="Rusch D."/>
            <person name="Podicherti R."/>
            <person name="Tsui H.-C.T."/>
            <person name="Winkler M.E."/>
        </authorList>
    </citation>
    <scope>NUCLEOTIDE SEQUENCE</scope>
</reference>
<accession>A0A382XEX9</accession>
<dbReference type="SUPFAM" id="SSF53448">
    <property type="entry name" value="Nucleotide-diphospho-sugar transferases"/>
    <property type="match status" value="1"/>
</dbReference>
<dbReference type="CDD" id="cd02513">
    <property type="entry name" value="CMP-NeuAc_Synthase"/>
    <property type="match status" value="1"/>
</dbReference>
<dbReference type="InterPro" id="IPR050793">
    <property type="entry name" value="CMP-NeuNAc_synthase"/>
</dbReference>
<dbReference type="EMBL" id="UINC01167073">
    <property type="protein sequence ID" value="SVD69370.1"/>
    <property type="molecule type" value="Genomic_DNA"/>
</dbReference>
<dbReference type="InterPro" id="IPR029044">
    <property type="entry name" value="Nucleotide-diphossugar_trans"/>
</dbReference>
<evidence type="ECO:0000313" key="1">
    <source>
        <dbReference type="EMBL" id="SVD69370.1"/>
    </source>
</evidence>
<dbReference type="Gene3D" id="3.90.550.10">
    <property type="entry name" value="Spore Coat Polysaccharide Biosynthesis Protein SpsA, Chain A"/>
    <property type="match status" value="1"/>
</dbReference>
<dbReference type="AlphaFoldDB" id="A0A382XEX9"/>